<organism evidence="8 9">
    <name type="scientific">Nocardioides islandensis</name>
    <dbReference type="NCBI Taxonomy" id="433663"/>
    <lineage>
        <taxon>Bacteria</taxon>
        <taxon>Bacillati</taxon>
        <taxon>Actinomycetota</taxon>
        <taxon>Actinomycetes</taxon>
        <taxon>Propionibacteriales</taxon>
        <taxon>Nocardioidaceae</taxon>
        <taxon>Nocardioides</taxon>
    </lineage>
</organism>
<keyword evidence="9" id="KW-1185">Reference proteome</keyword>
<evidence type="ECO:0000313" key="8">
    <source>
        <dbReference type="EMBL" id="MBF4762363.1"/>
    </source>
</evidence>
<keyword evidence="6" id="KW-0732">Signal</keyword>
<dbReference type="RefSeq" id="WP_194705489.1">
    <property type="nucleotide sequence ID" value="NZ_JADKPN010000001.1"/>
</dbReference>
<keyword evidence="3" id="KW-0812">Transmembrane</keyword>
<dbReference type="InterPro" id="IPR036249">
    <property type="entry name" value="Thioredoxin-like_sf"/>
</dbReference>
<comment type="caution">
    <text evidence="8">The sequence shown here is derived from an EMBL/GenBank/DDBJ whole genome shotgun (WGS) entry which is preliminary data.</text>
</comment>
<dbReference type="SUPFAM" id="SSF52833">
    <property type="entry name" value="Thioredoxin-like"/>
    <property type="match status" value="1"/>
</dbReference>
<dbReference type="GO" id="GO:0017004">
    <property type="term" value="P:cytochrome complex assembly"/>
    <property type="evidence" value="ECO:0007669"/>
    <property type="project" value="UniProtKB-KW"/>
</dbReference>
<feature type="chain" id="PRO_5039261137" evidence="6">
    <location>
        <begin position="22"/>
        <end position="204"/>
    </location>
</feature>
<dbReference type="PANTHER" id="PTHR42852:SF6">
    <property type="entry name" value="THIOL:DISULFIDE INTERCHANGE PROTEIN DSBE"/>
    <property type="match status" value="1"/>
</dbReference>
<dbReference type="AlphaFoldDB" id="A0A930V9G4"/>
<keyword evidence="5" id="KW-0676">Redox-active center</keyword>
<name>A0A930V9G4_9ACTN</name>
<dbReference type="GO" id="GO:0016491">
    <property type="term" value="F:oxidoreductase activity"/>
    <property type="evidence" value="ECO:0007669"/>
    <property type="project" value="InterPro"/>
</dbReference>
<evidence type="ECO:0000256" key="4">
    <source>
        <dbReference type="ARBA" id="ARBA00023157"/>
    </source>
</evidence>
<dbReference type="CDD" id="cd02966">
    <property type="entry name" value="TlpA_like_family"/>
    <property type="match status" value="1"/>
</dbReference>
<dbReference type="Proteomes" id="UP000640489">
    <property type="component" value="Unassembled WGS sequence"/>
</dbReference>
<keyword evidence="3" id="KW-0735">Signal-anchor</keyword>
<sequence>MTRLVALLATLVVLLGLTTGCDPEDVQVPKAQGIDVDTPALVQEKQAAGIDDCVPGRAGPVSGGLPRQSLPCFGGGPDVELSTLRGPMLVSLWAYWCQQCRDEIPILQRFYAQHGDQVPVLGVDYMDPQTDGAMALLAEKRATYPSVADPYGDLSAQKPFPVLRGLPYLVFLAADGTVTYVKPGAVTSYQELLDLVDEHLGIRL</sequence>
<dbReference type="InterPro" id="IPR050553">
    <property type="entry name" value="Thioredoxin_ResA/DsbE_sf"/>
</dbReference>
<dbReference type="PANTHER" id="PTHR42852">
    <property type="entry name" value="THIOL:DISULFIDE INTERCHANGE PROTEIN DSBE"/>
    <property type="match status" value="1"/>
</dbReference>
<dbReference type="GO" id="GO:0030313">
    <property type="term" value="C:cell envelope"/>
    <property type="evidence" value="ECO:0007669"/>
    <property type="project" value="UniProtKB-SubCell"/>
</dbReference>
<evidence type="ECO:0000256" key="1">
    <source>
        <dbReference type="ARBA" id="ARBA00004196"/>
    </source>
</evidence>
<evidence type="ECO:0000313" key="9">
    <source>
        <dbReference type="Proteomes" id="UP000640489"/>
    </source>
</evidence>
<dbReference type="GO" id="GO:0016209">
    <property type="term" value="F:antioxidant activity"/>
    <property type="evidence" value="ECO:0007669"/>
    <property type="project" value="InterPro"/>
</dbReference>
<protein>
    <submittedName>
        <fullName evidence="8">TlpA family protein disulfide reductase</fullName>
    </submittedName>
</protein>
<evidence type="ECO:0000259" key="7">
    <source>
        <dbReference type="PROSITE" id="PS51352"/>
    </source>
</evidence>
<proteinExistence type="predicted"/>
<dbReference type="EMBL" id="JADKPN010000001">
    <property type="protein sequence ID" value="MBF4762363.1"/>
    <property type="molecule type" value="Genomic_DNA"/>
</dbReference>
<dbReference type="Pfam" id="PF00578">
    <property type="entry name" value="AhpC-TSA"/>
    <property type="match status" value="1"/>
</dbReference>
<dbReference type="PROSITE" id="PS51352">
    <property type="entry name" value="THIOREDOXIN_2"/>
    <property type="match status" value="1"/>
</dbReference>
<dbReference type="InterPro" id="IPR000866">
    <property type="entry name" value="AhpC/TSA"/>
</dbReference>
<accession>A0A930V9G4</accession>
<keyword evidence="4" id="KW-1015">Disulfide bond</keyword>
<gene>
    <name evidence="8" type="ORF">ISU07_04440</name>
</gene>
<comment type="subcellular location">
    <subcellularLocation>
        <location evidence="1">Cell envelope</location>
    </subcellularLocation>
</comment>
<evidence type="ECO:0000256" key="3">
    <source>
        <dbReference type="ARBA" id="ARBA00022968"/>
    </source>
</evidence>
<dbReference type="Gene3D" id="3.40.30.10">
    <property type="entry name" value="Glutaredoxin"/>
    <property type="match status" value="1"/>
</dbReference>
<evidence type="ECO:0000256" key="2">
    <source>
        <dbReference type="ARBA" id="ARBA00022748"/>
    </source>
</evidence>
<feature type="domain" description="Thioredoxin" evidence="7">
    <location>
        <begin position="59"/>
        <end position="201"/>
    </location>
</feature>
<evidence type="ECO:0000256" key="6">
    <source>
        <dbReference type="SAM" id="SignalP"/>
    </source>
</evidence>
<evidence type="ECO:0000256" key="5">
    <source>
        <dbReference type="ARBA" id="ARBA00023284"/>
    </source>
</evidence>
<dbReference type="PROSITE" id="PS51257">
    <property type="entry name" value="PROKAR_LIPOPROTEIN"/>
    <property type="match status" value="1"/>
</dbReference>
<feature type="signal peptide" evidence="6">
    <location>
        <begin position="1"/>
        <end position="21"/>
    </location>
</feature>
<keyword evidence="2" id="KW-0201">Cytochrome c-type biogenesis</keyword>
<reference evidence="8" key="1">
    <citation type="submission" date="2020-11" db="EMBL/GenBank/DDBJ databases">
        <title>Nocardioides sp. nov., isolated from Soil of Cynanchum wilfordii Hemsley rhizosphere.</title>
        <authorList>
            <person name="Lee J.-S."/>
            <person name="Suh M.K."/>
            <person name="Kim J.-S."/>
        </authorList>
    </citation>
    <scope>NUCLEOTIDE SEQUENCE</scope>
    <source>
        <strain evidence="8">KCTC 19275</strain>
    </source>
</reference>
<dbReference type="InterPro" id="IPR013766">
    <property type="entry name" value="Thioredoxin_domain"/>
</dbReference>